<dbReference type="PIRSF" id="PIRSF002741">
    <property type="entry name" value="MppA"/>
    <property type="match status" value="1"/>
</dbReference>
<dbReference type="EMBL" id="CP022418">
    <property type="protein sequence ID" value="ASM74983.1"/>
    <property type="molecule type" value="Genomic_DNA"/>
</dbReference>
<dbReference type="InterPro" id="IPR023765">
    <property type="entry name" value="SBP_5_CS"/>
</dbReference>
<dbReference type="Gene3D" id="3.40.190.10">
    <property type="entry name" value="Periplasmic binding protein-like II"/>
    <property type="match status" value="1"/>
</dbReference>
<feature type="chain" id="PRO_5012781588" evidence="4">
    <location>
        <begin position="45"/>
        <end position="522"/>
    </location>
</feature>
<dbReference type="OrthoDB" id="9803988at2"/>
<evidence type="ECO:0000256" key="4">
    <source>
        <dbReference type="SAM" id="SignalP"/>
    </source>
</evidence>
<geneLocation type="plasmid" evidence="6 7">
    <name>pSMR1-3</name>
</geneLocation>
<keyword evidence="6" id="KW-0614">Plasmid</keyword>
<comment type="similarity">
    <text evidence="2">Belongs to the bacterial solute-binding protein 5 family.</text>
</comment>
<dbReference type="GO" id="GO:0015833">
    <property type="term" value="P:peptide transport"/>
    <property type="evidence" value="ECO:0007669"/>
    <property type="project" value="TreeGrafter"/>
</dbReference>
<evidence type="ECO:0000313" key="7">
    <source>
        <dbReference type="Proteomes" id="UP000199754"/>
    </source>
</evidence>
<comment type="subcellular location">
    <subcellularLocation>
        <location evidence="1">Periplasm</location>
    </subcellularLocation>
</comment>
<dbReference type="SUPFAM" id="SSF53850">
    <property type="entry name" value="Periplasmic binding protein-like II"/>
    <property type="match status" value="1"/>
</dbReference>
<feature type="domain" description="Solute-binding protein family 5" evidence="5">
    <location>
        <begin position="94"/>
        <end position="441"/>
    </location>
</feature>
<dbReference type="InterPro" id="IPR000914">
    <property type="entry name" value="SBP_5_dom"/>
</dbReference>
<dbReference type="GO" id="GO:1904680">
    <property type="term" value="F:peptide transmembrane transporter activity"/>
    <property type="evidence" value="ECO:0007669"/>
    <property type="project" value="TreeGrafter"/>
</dbReference>
<dbReference type="KEGG" id="spse:SULPSESMR1_04257"/>
<dbReference type="InterPro" id="IPR030678">
    <property type="entry name" value="Peptide/Ni-bd"/>
</dbReference>
<organism evidence="6 7">
    <name type="scientific">Pseudosulfitobacter pseudonitzschiae</name>
    <dbReference type="NCBI Taxonomy" id="1402135"/>
    <lineage>
        <taxon>Bacteria</taxon>
        <taxon>Pseudomonadati</taxon>
        <taxon>Pseudomonadota</taxon>
        <taxon>Alphaproteobacteria</taxon>
        <taxon>Rhodobacterales</taxon>
        <taxon>Roseobacteraceae</taxon>
        <taxon>Pseudosulfitobacter</taxon>
    </lineage>
</organism>
<evidence type="ECO:0000256" key="2">
    <source>
        <dbReference type="ARBA" id="ARBA00005695"/>
    </source>
</evidence>
<dbReference type="Pfam" id="PF00496">
    <property type="entry name" value="SBP_bac_5"/>
    <property type="match status" value="1"/>
</dbReference>
<keyword evidence="3 4" id="KW-0732">Signal</keyword>
<evidence type="ECO:0000259" key="5">
    <source>
        <dbReference type="Pfam" id="PF00496"/>
    </source>
</evidence>
<dbReference type="GO" id="GO:0043190">
    <property type="term" value="C:ATP-binding cassette (ABC) transporter complex"/>
    <property type="evidence" value="ECO:0007669"/>
    <property type="project" value="InterPro"/>
</dbReference>
<accession>A0A221K7Y3</accession>
<evidence type="ECO:0000313" key="6">
    <source>
        <dbReference type="EMBL" id="ASM74983.1"/>
    </source>
</evidence>
<reference evidence="6 7" key="1">
    <citation type="submission" date="2017-07" db="EMBL/GenBank/DDBJ databases">
        <title>Genome Sequence of Sulfitobacter pseudonitzschiae Strain SMR1 Isolated from a culture of the Diatom Skeletonema marinoi.</title>
        <authorList>
            <person name="Topel M."/>
            <person name="Pinder M.I.M."/>
            <person name="Johansson O.N."/>
            <person name="Kourtchenko O."/>
            <person name="Godhe A."/>
            <person name="Clarke A.K."/>
        </authorList>
    </citation>
    <scope>NUCLEOTIDE SEQUENCE [LARGE SCALE GENOMIC DNA]</scope>
    <source>
        <strain evidence="6 7">SMR1</strain>
        <plasmid evidence="6 7">pSMR1-3</plasmid>
    </source>
</reference>
<gene>
    <name evidence="6" type="primary">gsiB</name>
    <name evidence="6" type="ORF">SULPSESMR1_04257</name>
</gene>
<evidence type="ECO:0000256" key="1">
    <source>
        <dbReference type="ARBA" id="ARBA00004418"/>
    </source>
</evidence>
<sequence>MTYMALSQVFRRVGLSVRATVLRRSAAALGVAFCVTAMVPAASADDTNVLSVALESELRGFDAAEGGALDPAGEIVMRAVQEPLLSYSYETREFGPLLATEWVPNADETVWTFKLRKGVKFHDGSDFTADDVAAHYTRVLDPANNISSRSTLGNLTQVVAIDDTTVEFRLARPWSAFLMMMASTQISGPIPSAQQVAKGLQNRQPVGTGPFRLVDWVSGDRIVLEKFPDHWDAENTSLDGVIFRVLPDTQTRYASLLSGDVDVIWTDRGQTINEALKNQDLVSYVVDGAGAETILLNTRKPPLDDPRVRAAIAHAWNQPALVKISWQDTRPVVSHPLGGGVDCGPINYREYDPEKSKALLADYGQPVELTMHHTATARGKELGSLMQQMLGQVGIKMSLQPIDQSTLMRNAYTGNFDILGWRFPDASDMSPQLFSTVYSQSSSNLPGHNSAEMDALVVKMRDATSADQSIDLQCQVAAAINENASILYRGGGRYHVFTSKQVTNVPRPYRGILDVRHIKLDR</sequence>
<dbReference type="AlphaFoldDB" id="A0A221K7Y3"/>
<dbReference type="PANTHER" id="PTHR30290">
    <property type="entry name" value="PERIPLASMIC BINDING COMPONENT OF ABC TRANSPORTER"/>
    <property type="match status" value="1"/>
</dbReference>
<feature type="signal peptide" evidence="4">
    <location>
        <begin position="1"/>
        <end position="44"/>
    </location>
</feature>
<protein>
    <submittedName>
        <fullName evidence="6">Glutathione-binding protein GsiB</fullName>
    </submittedName>
</protein>
<dbReference type="InterPro" id="IPR039424">
    <property type="entry name" value="SBP_5"/>
</dbReference>
<keyword evidence="7" id="KW-1185">Reference proteome</keyword>
<dbReference type="GO" id="GO:0030288">
    <property type="term" value="C:outer membrane-bounded periplasmic space"/>
    <property type="evidence" value="ECO:0007669"/>
    <property type="project" value="UniProtKB-ARBA"/>
</dbReference>
<dbReference type="Proteomes" id="UP000199754">
    <property type="component" value="Plasmid pSMR1-3"/>
</dbReference>
<dbReference type="PROSITE" id="PS01040">
    <property type="entry name" value="SBP_BACTERIAL_5"/>
    <property type="match status" value="1"/>
</dbReference>
<proteinExistence type="inferred from homology"/>
<evidence type="ECO:0000256" key="3">
    <source>
        <dbReference type="ARBA" id="ARBA00022729"/>
    </source>
</evidence>
<name>A0A221K7Y3_9RHOB</name>
<dbReference type="RefSeq" id="WP_157729076.1">
    <property type="nucleotide sequence ID" value="NZ_CP022418.1"/>
</dbReference>
<dbReference type="Gene3D" id="3.10.105.10">
    <property type="entry name" value="Dipeptide-binding Protein, Domain 3"/>
    <property type="match status" value="1"/>
</dbReference>